<dbReference type="AlphaFoldDB" id="A0A7H1B4A5"/>
<dbReference type="InterPro" id="IPR036979">
    <property type="entry name" value="CM_dom_sf"/>
</dbReference>
<gene>
    <name evidence="6" type="ORF">IAG42_07910</name>
</gene>
<evidence type="ECO:0000256" key="4">
    <source>
        <dbReference type="ARBA" id="ARBA00023235"/>
    </source>
</evidence>
<dbReference type="GO" id="GO:0046417">
    <property type="term" value="P:chorismate metabolic process"/>
    <property type="evidence" value="ECO:0007669"/>
    <property type="project" value="InterPro"/>
</dbReference>
<protein>
    <recommendedName>
        <fullName evidence="2">chorismate mutase</fullName>
        <ecNumber evidence="2">5.4.99.5</ecNumber>
    </recommendedName>
</protein>
<keyword evidence="4 6" id="KW-0413">Isomerase</keyword>
<dbReference type="KEGG" id="sxn:IAG42_07910"/>
<dbReference type="Pfam" id="PF01817">
    <property type="entry name" value="CM_2"/>
    <property type="match status" value="1"/>
</dbReference>
<dbReference type="InterPro" id="IPR002701">
    <property type="entry name" value="CM_II_prokaryot"/>
</dbReference>
<dbReference type="SUPFAM" id="SSF48600">
    <property type="entry name" value="Chorismate mutase II"/>
    <property type="match status" value="1"/>
</dbReference>
<evidence type="ECO:0000256" key="1">
    <source>
        <dbReference type="ARBA" id="ARBA00004817"/>
    </source>
</evidence>
<dbReference type="SMART" id="SM00830">
    <property type="entry name" value="CM_2"/>
    <property type="match status" value="1"/>
</dbReference>
<dbReference type="GO" id="GO:0004106">
    <property type="term" value="F:chorismate mutase activity"/>
    <property type="evidence" value="ECO:0007669"/>
    <property type="project" value="UniProtKB-EC"/>
</dbReference>
<evidence type="ECO:0000256" key="3">
    <source>
        <dbReference type="ARBA" id="ARBA00022729"/>
    </source>
</evidence>
<dbReference type="GO" id="GO:0009697">
    <property type="term" value="P:salicylic acid biosynthetic process"/>
    <property type="evidence" value="ECO:0007669"/>
    <property type="project" value="TreeGrafter"/>
</dbReference>
<organism evidence="6 7">
    <name type="scientific">Streptomyces xanthii</name>
    <dbReference type="NCBI Taxonomy" id="2768069"/>
    <lineage>
        <taxon>Bacteria</taxon>
        <taxon>Bacillati</taxon>
        <taxon>Actinomycetota</taxon>
        <taxon>Actinomycetes</taxon>
        <taxon>Kitasatosporales</taxon>
        <taxon>Streptomycetaceae</taxon>
        <taxon>Streptomyces</taxon>
    </lineage>
</organism>
<evidence type="ECO:0000259" key="5">
    <source>
        <dbReference type="PROSITE" id="PS51168"/>
    </source>
</evidence>
<dbReference type="InterPro" id="IPR051331">
    <property type="entry name" value="Chorismate_mutase-related"/>
</dbReference>
<dbReference type="EC" id="5.4.99.5" evidence="2"/>
<dbReference type="Proteomes" id="UP000516428">
    <property type="component" value="Chromosome"/>
</dbReference>
<keyword evidence="7" id="KW-1185">Reference proteome</keyword>
<dbReference type="NCBIfam" id="NF006741">
    <property type="entry name" value="PRK09269.1"/>
    <property type="match status" value="1"/>
</dbReference>
<evidence type="ECO:0000313" key="7">
    <source>
        <dbReference type="Proteomes" id="UP000516428"/>
    </source>
</evidence>
<sequence>MIVLSRERTPVRGDFGKAARYTRPVPKTPVRACLSPRLLAAGCAAVLALGGAALPATASAATASSAAAAPVPRTARAAPHALTEVASLAADRLALADKVAAAKYGTPAPIDDPARERQVLDDVARRAVALGLDPAWAQAVFRDQMEANKQVQRGLYARWDAHPEERPAERPDLAKEVRPALDRITVALLDALRATAPARTSPACTPLLASAALRAAHTHGFDALHAGALARALPSVCG</sequence>
<dbReference type="UniPathway" id="UPA00120">
    <property type="reaction ID" value="UER00203"/>
</dbReference>
<dbReference type="InterPro" id="IPR008240">
    <property type="entry name" value="Chorismate_mutase_periplasmic"/>
</dbReference>
<dbReference type="NCBIfam" id="TIGR01806">
    <property type="entry name" value="CM_mono2"/>
    <property type="match status" value="1"/>
</dbReference>
<proteinExistence type="predicted"/>
<comment type="pathway">
    <text evidence="1">Metabolic intermediate biosynthesis; prephenate biosynthesis; prephenate from chorismate: step 1/1.</text>
</comment>
<name>A0A7H1B4A5_9ACTN</name>
<feature type="domain" description="Chorismate mutase" evidence="5">
    <location>
        <begin position="62"/>
        <end position="156"/>
    </location>
</feature>
<dbReference type="PANTHER" id="PTHR38041">
    <property type="entry name" value="CHORISMATE MUTASE"/>
    <property type="match status" value="1"/>
</dbReference>
<accession>A0A7H1B4A5</accession>
<keyword evidence="3" id="KW-0732">Signal</keyword>
<dbReference type="PANTHER" id="PTHR38041:SF2">
    <property type="entry name" value="SECRETED CHORISMATE MUTASE"/>
    <property type="match status" value="1"/>
</dbReference>
<evidence type="ECO:0000256" key="2">
    <source>
        <dbReference type="ARBA" id="ARBA00012404"/>
    </source>
</evidence>
<dbReference type="Gene3D" id="1.20.59.10">
    <property type="entry name" value="Chorismate mutase"/>
    <property type="match status" value="1"/>
</dbReference>
<dbReference type="InterPro" id="IPR036263">
    <property type="entry name" value="Chorismate_II_sf"/>
</dbReference>
<reference evidence="6 7" key="1">
    <citation type="submission" date="2020-09" db="EMBL/GenBank/DDBJ databases">
        <title>A novel species.</title>
        <authorList>
            <person name="Gao J."/>
        </authorList>
    </citation>
    <scope>NUCLEOTIDE SEQUENCE [LARGE SCALE GENOMIC DNA]</scope>
    <source>
        <strain evidence="6 7">CRXT-Y-14</strain>
    </source>
</reference>
<evidence type="ECO:0000313" key="6">
    <source>
        <dbReference type="EMBL" id="QNS03560.1"/>
    </source>
</evidence>
<dbReference type="PROSITE" id="PS51168">
    <property type="entry name" value="CHORISMATE_MUT_2"/>
    <property type="match status" value="1"/>
</dbReference>
<dbReference type="EMBL" id="CP061281">
    <property type="protein sequence ID" value="QNS03560.1"/>
    <property type="molecule type" value="Genomic_DNA"/>
</dbReference>